<dbReference type="WBParaSite" id="PSAMB.scaffold4942size13098.g25544.t1">
    <property type="protein sequence ID" value="PSAMB.scaffold4942size13098.g25544.t1"/>
    <property type="gene ID" value="PSAMB.scaffold4942size13098.g25544"/>
</dbReference>
<proteinExistence type="predicted"/>
<keyword evidence="2 5" id="KW-0812">Transmembrane</keyword>
<organism evidence="7 8">
    <name type="scientific">Plectus sambesii</name>
    <dbReference type="NCBI Taxonomy" id="2011161"/>
    <lineage>
        <taxon>Eukaryota</taxon>
        <taxon>Metazoa</taxon>
        <taxon>Ecdysozoa</taxon>
        <taxon>Nematoda</taxon>
        <taxon>Chromadorea</taxon>
        <taxon>Plectida</taxon>
        <taxon>Plectina</taxon>
        <taxon>Plectoidea</taxon>
        <taxon>Plectidae</taxon>
        <taxon>Plectus</taxon>
    </lineage>
</organism>
<evidence type="ECO:0000256" key="1">
    <source>
        <dbReference type="ARBA" id="ARBA00004141"/>
    </source>
</evidence>
<dbReference type="InterPro" id="IPR001902">
    <property type="entry name" value="SLC26A/SulP_fam"/>
</dbReference>
<feature type="domain" description="STAS" evidence="6">
    <location>
        <begin position="538"/>
        <end position="691"/>
    </location>
</feature>
<dbReference type="CDD" id="cd07042">
    <property type="entry name" value="STAS_SulP_like_sulfate_transporter"/>
    <property type="match status" value="1"/>
</dbReference>
<dbReference type="Pfam" id="PF00916">
    <property type="entry name" value="Sulfate_transp"/>
    <property type="match status" value="1"/>
</dbReference>
<keyword evidence="7" id="KW-1185">Reference proteome</keyword>
<reference evidence="8" key="1">
    <citation type="submission" date="2022-11" db="UniProtKB">
        <authorList>
            <consortium name="WormBaseParasite"/>
        </authorList>
    </citation>
    <scope>IDENTIFICATION</scope>
</reference>
<dbReference type="PANTHER" id="PTHR11814">
    <property type="entry name" value="SULFATE TRANSPORTER"/>
    <property type="match status" value="1"/>
</dbReference>
<dbReference type="InterPro" id="IPR011547">
    <property type="entry name" value="SLC26A/SulP_dom"/>
</dbReference>
<dbReference type="InterPro" id="IPR018045">
    <property type="entry name" value="S04_transporter_CS"/>
</dbReference>
<dbReference type="PROSITE" id="PS01130">
    <property type="entry name" value="SLC26A"/>
    <property type="match status" value="1"/>
</dbReference>
<sequence length="707" mass="77836">MVASTEGFTEDLNGNEAEISISRLAYNQEQFDVKFGLLPVDRRAPREKVRKAINRCCAPYTTAKGIFATIINFIPILHWLPKYKWREDSSHDIVAGLTIGIMNIPQGMAYAGLASVPPVYGLYTSFFPPLLYMIFGTSRHVSMGVFSVVSLMVGTARLRILPDQAIVGSSLANGTAPTGSVMAEYSPIEVVTTLSLAVGIVQLAMALLRLDFLTAYLSDQVVSGFSTGAACHVFVAQLNEITGVKLPRYDGFFRLYYVLHDLAAAIPQSNLAAVIVSICSIVFLIVGKEVINPLFKKKCPIPLPFELFLLIIATVVSHAGQFKYKYKMKVVDQIPIGIPSPSLPNFDLLPTVFRDAVGIAIVGFVVTVSMGKLFAKRHRYRIDPSQELYALGITSAVSSLFPIFPPTTSLSRSLVYEAAGTKTQLATVLSSGLLLVVILWLGPLLQPLPMCVLACIILVALKGLFMQVSELKPLWRLSKIDCIVWIFSCVITMCSDVMEGLALSVAFAMLTIVLRSQWPQSHWLGQLPDTMLYRDVAQYDSAVEVAGIRVVRFDSPLLFTNVELFKRVVHKAARHFELDHAGDDINDAEIVQDDEEYELAWKPSSENDPSVKKKPTAVRRLVIDCSGFTFIDCMGVQALKEISAEMDAHGVTVAFACAKAPVRQLFEASGFYESVPKRMFYPTIHDAVIASMISEQSQDGFNVDMQL</sequence>
<evidence type="ECO:0000313" key="7">
    <source>
        <dbReference type="Proteomes" id="UP000887566"/>
    </source>
</evidence>
<feature type="transmembrane region" description="Helical" evidence="5">
    <location>
        <begin position="424"/>
        <end position="441"/>
    </location>
</feature>
<dbReference type="InterPro" id="IPR002645">
    <property type="entry name" value="STAS_dom"/>
</dbReference>
<feature type="transmembrane region" description="Helical" evidence="5">
    <location>
        <begin position="303"/>
        <end position="320"/>
    </location>
</feature>
<dbReference type="NCBIfam" id="TIGR00815">
    <property type="entry name" value="sulP"/>
    <property type="match status" value="1"/>
</dbReference>
<evidence type="ECO:0000259" key="6">
    <source>
        <dbReference type="PROSITE" id="PS50801"/>
    </source>
</evidence>
<evidence type="ECO:0000256" key="5">
    <source>
        <dbReference type="SAM" id="Phobius"/>
    </source>
</evidence>
<dbReference type="GO" id="GO:0008271">
    <property type="term" value="F:secondary active sulfate transmembrane transporter activity"/>
    <property type="evidence" value="ECO:0007669"/>
    <property type="project" value="InterPro"/>
</dbReference>
<feature type="transmembrane region" description="Helical" evidence="5">
    <location>
        <begin position="387"/>
        <end position="404"/>
    </location>
</feature>
<comment type="subcellular location">
    <subcellularLocation>
        <location evidence="1">Membrane</location>
        <topology evidence="1">Multi-pass membrane protein</topology>
    </subcellularLocation>
</comment>
<dbReference type="AlphaFoldDB" id="A0A914WUX4"/>
<evidence type="ECO:0000256" key="2">
    <source>
        <dbReference type="ARBA" id="ARBA00022692"/>
    </source>
</evidence>
<evidence type="ECO:0000256" key="4">
    <source>
        <dbReference type="ARBA" id="ARBA00023136"/>
    </source>
</evidence>
<protein>
    <submittedName>
        <fullName evidence="8">STAS domain-containing protein</fullName>
    </submittedName>
</protein>
<dbReference type="Proteomes" id="UP000887566">
    <property type="component" value="Unplaced"/>
</dbReference>
<dbReference type="SUPFAM" id="SSF52091">
    <property type="entry name" value="SpoIIaa-like"/>
    <property type="match status" value="1"/>
</dbReference>
<dbReference type="PROSITE" id="PS50801">
    <property type="entry name" value="STAS"/>
    <property type="match status" value="1"/>
</dbReference>
<keyword evidence="4 5" id="KW-0472">Membrane</keyword>
<dbReference type="GO" id="GO:0016020">
    <property type="term" value="C:membrane"/>
    <property type="evidence" value="ECO:0007669"/>
    <property type="project" value="UniProtKB-SubCell"/>
</dbReference>
<feature type="transmembrane region" description="Helical" evidence="5">
    <location>
        <begin position="271"/>
        <end position="291"/>
    </location>
</feature>
<feature type="transmembrane region" description="Helical" evidence="5">
    <location>
        <begin position="93"/>
        <end position="111"/>
    </location>
</feature>
<feature type="transmembrane region" description="Helical" evidence="5">
    <location>
        <begin position="63"/>
        <end position="81"/>
    </location>
</feature>
<feature type="transmembrane region" description="Helical" evidence="5">
    <location>
        <begin position="190"/>
        <end position="208"/>
    </location>
</feature>
<evidence type="ECO:0000256" key="3">
    <source>
        <dbReference type="ARBA" id="ARBA00022989"/>
    </source>
</evidence>
<feature type="transmembrane region" description="Helical" evidence="5">
    <location>
        <begin position="448"/>
        <end position="465"/>
    </location>
</feature>
<name>A0A914WUX4_9BILA</name>
<dbReference type="Gene3D" id="3.30.750.24">
    <property type="entry name" value="STAS domain"/>
    <property type="match status" value="1"/>
</dbReference>
<accession>A0A914WUX4</accession>
<evidence type="ECO:0000313" key="8">
    <source>
        <dbReference type="WBParaSite" id="PSAMB.scaffold4942size13098.g25544.t1"/>
    </source>
</evidence>
<feature type="transmembrane region" description="Helical" evidence="5">
    <location>
        <begin position="485"/>
        <end position="514"/>
    </location>
</feature>
<dbReference type="InterPro" id="IPR036513">
    <property type="entry name" value="STAS_dom_sf"/>
</dbReference>
<feature type="transmembrane region" description="Helical" evidence="5">
    <location>
        <begin position="356"/>
        <end position="375"/>
    </location>
</feature>
<keyword evidence="3 5" id="KW-1133">Transmembrane helix</keyword>
<dbReference type="Pfam" id="PF01740">
    <property type="entry name" value="STAS"/>
    <property type="match status" value="1"/>
</dbReference>